<dbReference type="EMBL" id="BMZB01000001">
    <property type="protein sequence ID" value="GGZ26151.1"/>
    <property type="molecule type" value="Genomic_DNA"/>
</dbReference>
<dbReference type="PANTHER" id="PTHR22916:SF3">
    <property type="entry name" value="UDP-GLCNAC:BETAGAL BETA-1,3-N-ACETYLGLUCOSAMINYLTRANSFERASE-LIKE PROTEIN 1"/>
    <property type="match status" value="1"/>
</dbReference>
<evidence type="ECO:0000313" key="3">
    <source>
        <dbReference type="EMBL" id="GGZ26151.1"/>
    </source>
</evidence>
<dbReference type="CDD" id="cd00761">
    <property type="entry name" value="Glyco_tranf_GTA_type"/>
    <property type="match status" value="1"/>
</dbReference>
<dbReference type="PANTHER" id="PTHR22916">
    <property type="entry name" value="GLYCOSYLTRANSFERASE"/>
    <property type="match status" value="1"/>
</dbReference>
<organism evidence="3 4">
    <name type="scientific">Asticcacaulis endophyticus</name>
    <dbReference type="NCBI Taxonomy" id="1395890"/>
    <lineage>
        <taxon>Bacteria</taxon>
        <taxon>Pseudomonadati</taxon>
        <taxon>Pseudomonadota</taxon>
        <taxon>Alphaproteobacteria</taxon>
        <taxon>Caulobacterales</taxon>
        <taxon>Caulobacteraceae</taxon>
        <taxon>Asticcacaulis</taxon>
    </lineage>
</organism>
<evidence type="ECO:0000259" key="2">
    <source>
        <dbReference type="Pfam" id="PF00535"/>
    </source>
</evidence>
<feature type="transmembrane region" description="Helical" evidence="1">
    <location>
        <begin position="307"/>
        <end position="326"/>
    </location>
</feature>
<evidence type="ECO:0000313" key="4">
    <source>
        <dbReference type="Proteomes" id="UP000662572"/>
    </source>
</evidence>
<dbReference type="SUPFAM" id="SSF53448">
    <property type="entry name" value="Nucleotide-diphospho-sugar transferases"/>
    <property type="match status" value="1"/>
</dbReference>
<reference evidence="3" key="2">
    <citation type="submission" date="2020-09" db="EMBL/GenBank/DDBJ databases">
        <authorList>
            <person name="Sun Q."/>
            <person name="Kim S."/>
        </authorList>
    </citation>
    <scope>NUCLEOTIDE SEQUENCE</scope>
    <source>
        <strain evidence="3">KCTC 32296</strain>
    </source>
</reference>
<keyword evidence="1" id="KW-0812">Transmembrane</keyword>
<evidence type="ECO:0000256" key="1">
    <source>
        <dbReference type="SAM" id="Phobius"/>
    </source>
</evidence>
<accession>A0A918PXD7</accession>
<keyword evidence="4" id="KW-1185">Reference proteome</keyword>
<sequence length="332" mass="37232">MITIGVVIPFYQREKGILSKALESVAAQALPEGVRLIVVVVDDSSPLPAAEALEGFTLPPPHQLITIRQANGGPGGARNGGLDYLDPAEVDYVAFLDSDDTWSPDHIAEALKVLKSGVDFYFANCSFNDVDSFSHWNYIKARHGTFGAYAPEFGELTSTEAVSAIVDECLPHASQVVYEFRRHSRVRFDATFRQACEDRLFFMDLSRECDRIVYTTRLMGQRGKGVSIYDETLAWGSPNAPNRVIEELRFRQKMMSVSYFGMAKKLRIFGSARQRVDHLLFLILRNLRHNPEIAKAAIGRFVREVPMFGMFLPVSVISLPLHYLALRRQAGL</sequence>
<protein>
    <recommendedName>
        <fullName evidence="2">Glycosyltransferase 2-like domain-containing protein</fullName>
    </recommendedName>
</protein>
<comment type="caution">
    <text evidence="3">The sequence shown here is derived from an EMBL/GenBank/DDBJ whole genome shotgun (WGS) entry which is preliminary data.</text>
</comment>
<dbReference type="InterPro" id="IPR001173">
    <property type="entry name" value="Glyco_trans_2-like"/>
</dbReference>
<reference evidence="3" key="1">
    <citation type="journal article" date="2014" name="Int. J. Syst. Evol. Microbiol.">
        <title>Complete genome sequence of Corynebacterium casei LMG S-19264T (=DSM 44701T), isolated from a smear-ripened cheese.</title>
        <authorList>
            <consortium name="US DOE Joint Genome Institute (JGI-PGF)"/>
            <person name="Walter F."/>
            <person name="Albersmeier A."/>
            <person name="Kalinowski J."/>
            <person name="Ruckert C."/>
        </authorList>
    </citation>
    <scope>NUCLEOTIDE SEQUENCE</scope>
    <source>
        <strain evidence="3">KCTC 32296</strain>
    </source>
</reference>
<gene>
    <name evidence="3" type="ORF">GCM10011273_09530</name>
</gene>
<dbReference type="GO" id="GO:0016758">
    <property type="term" value="F:hexosyltransferase activity"/>
    <property type="evidence" value="ECO:0007669"/>
    <property type="project" value="UniProtKB-ARBA"/>
</dbReference>
<keyword evidence="1" id="KW-0472">Membrane</keyword>
<dbReference type="InterPro" id="IPR029044">
    <property type="entry name" value="Nucleotide-diphossugar_trans"/>
</dbReference>
<keyword evidence="1" id="KW-1133">Transmembrane helix</keyword>
<dbReference type="RefSeq" id="WP_189485195.1">
    <property type="nucleotide sequence ID" value="NZ_BMZB01000001.1"/>
</dbReference>
<dbReference type="Proteomes" id="UP000662572">
    <property type="component" value="Unassembled WGS sequence"/>
</dbReference>
<dbReference type="Pfam" id="PF00535">
    <property type="entry name" value="Glycos_transf_2"/>
    <property type="match status" value="1"/>
</dbReference>
<name>A0A918PXD7_9CAUL</name>
<proteinExistence type="predicted"/>
<dbReference type="AlphaFoldDB" id="A0A918PXD7"/>
<dbReference type="Gene3D" id="3.90.550.10">
    <property type="entry name" value="Spore Coat Polysaccharide Biosynthesis Protein SpsA, Chain A"/>
    <property type="match status" value="1"/>
</dbReference>
<feature type="domain" description="Glycosyltransferase 2-like" evidence="2">
    <location>
        <begin position="6"/>
        <end position="140"/>
    </location>
</feature>